<feature type="compositionally biased region" description="Basic residues" evidence="1">
    <location>
        <begin position="15"/>
        <end position="28"/>
    </location>
</feature>
<name>A0AAD7FW16_MYCRO</name>
<feature type="region of interest" description="Disordered" evidence="1">
    <location>
        <begin position="1"/>
        <end position="64"/>
    </location>
</feature>
<keyword evidence="3" id="KW-1185">Reference proteome</keyword>
<proteinExistence type="predicted"/>
<sequence>MPSRSAPRHTEGSERRRRSRSSRSSRKKPREEEDARLSAAAGASRIIKTKKLGAGSTGAGGGPNIFSVLSSSSRSFSVPVLFASPYFALAPSPSFASLLSPAPLPRPPLSSSARVPAAARRSGRLERSVEQDGRASALPTLPLPSPRAFVFQPPLVVLDEDELRSWSGRAVELRAGWTRGGWA</sequence>
<reference evidence="2" key="1">
    <citation type="submission" date="2023-03" db="EMBL/GenBank/DDBJ databases">
        <title>Massive genome expansion in bonnet fungi (Mycena s.s.) driven by repeated elements and novel gene families across ecological guilds.</title>
        <authorList>
            <consortium name="Lawrence Berkeley National Laboratory"/>
            <person name="Harder C.B."/>
            <person name="Miyauchi S."/>
            <person name="Viragh M."/>
            <person name="Kuo A."/>
            <person name="Thoen E."/>
            <person name="Andreopoulos B."/>
            <person name="Lu D."/>
            <person name="Skrede I."/>
            <person name="Drula E."/>
            <person name="Henrissat B."/>
            <person name="Morin E."/>
            <person name="Kohler A."/>
            <person name="Barry K."/>
            <person name="LaButti K."/>
            <person name="Morin E."/>
            <person name="Salamov A."/>
            <person name="Lipzen A."/>
            <person name="Mereny Z."/>
            <person name="Hegedus B."/>
            <person name="Baldrian P."/>
            <person name="Stursova M."/>
            <person name="Weitz H."/>
            <person name="Taylor A."/>
            <person name="Grigoriev I.V."/>
            <person name="Nagy L.G."/>
            <person name="Martin F."/>
            <person name="Kauserud H."/>
        </authorList>
    </citation>
    <scope>NUCLEOTIDE SEQUENCE</scope>
    <source>
        <strain evidence="2">CBHHK067</strain>
    </source>
</reference>
<dbReference type="EMBL" id="JARKIE010000426">
    <property type="protein sequence ID" value="KAJ7640574.1"/>
    <property type="molecule type" value="Genomic_DNA"/>
</dbReference>
<feature type="compositionally biased region" description="Basic and acidic residues" evidence="1">
    <location>
        <begin position="123"/>
        <end position="133"/>
    </location>
</feature>
<protein>
    <submittedName>
        <fullName evidence="2">Uncharacterized protein</fullName>
    </submittedName>
</protein>
<organism evidence="2 3">
    <name type="scientific">Mycena rosella</name>
    <name type="common">Pink bonnet</name>
    <name type="synonym">Agaricus rosellus</name>
    <dbReference type="NCBI Taxonomy" id="1033263"/>
    <lineage>
        <taxon>Eukaryota</taxon>
        <taxon>Fungi</taxon>
        <taxon>Dikarya</taxon>
        <taxon>Basidiomycota</taxon>
        <taxon>Agaricomycotina</taxon>
        <taxon>Agaricomycetes</taxon>
        <taxon>Agaricomycetidae</taxon>
        <taxon>Agaricales</taxon>
        <taxon>Marasmiineae</taxon>
        <taxon>Mycenaceae</taxon>
        <taxon>Mycena</taxon>
    </lineage>
</organism>
<accession>A0AAD7FW16</accession>
<dbReference type="Proteomes" id="UP001221757">
    <property type="component" value="Unassembled WGS sequence"/>
</dbReference>
<feature type="compositionally biased region" description="Low complexity" evidence="1">
    <location>
        <begin position="109"/>
        <end position="120"/>
    </location>
</feature>
<evidence type="ECO:0000313" key="3">
    <source>
        <dbReference type="Proteomes" id="UP001221757"/>
    </source>
</evidence>
<comment type="caution">
    <text evidence="2">The sequence shown here is derived from an EMBL/GenBank/DDBJ whole genome shotgun (WGS) entry which is preliminary data.</text>
</comment>
<gene>
    <name evidence="2" type="ORF">B0H17DRAFT_1216557</name>
</gene>
<dbReference type="AlphaFoldDB" id="A0AAD7FW16"/>
<feature type="region of interest" description="Disordered" evidence="1">
    <location>
        <begin position="106"/>
        <end position="137"/>
    </location>
</feature>
<evidence type="ECO:0000256" key="1">
    <source>
        <dbReference type="SAM" id="MobiDB-lite"/>
    </source>
</evidence>
<evidence type="ECO:0000313" key="2">
    <source>
        <dbReference type="EMBL" id="KAJ7640574.1"/>
    </source>
</evidence>